<dbReference type="GO" id="GO:0016787">
    <property type="term" value="F:hydrolase activity"/>
    <property type="evidence" value="ECO:0007669"/>
    <property type="project" value="TreeGrafter"/>
</dbReference>
<sequence length="374" mass="41221">MKLSRIVWTLLLLLALVVAYLTLAPVPVNPVAWQATPFVGYAPPHARNEQLAHLQQLNIGSETGPEHLLLGPDGRLYAAVASGAILRMQEDGAQREVWINTGGRVLGFAFDAQGNMIAADAYRGLLRITPDKQITVLCDQVDGTPVLYANSVVVAKNGKIYFSDASQRFGARQSGGTFHASVLDILEHSSTGRVIEYDVQLNQARVVADQLSFANGVALSQDERSLFVVETGEYAVWQIALSAQQLHLKSNKDQRLAHRILRDLPGYPDNLMRGEHGRIWLGLAKPRGAAIDQMADRPWLRSLTLRLPRFLWPVPPAYGHVLAFDEQGKIVADLQDPGGTYPETTGVLETRDRLYVQSLHATSIGWMSKPPNLR</sequence>
<reference evidence="2" key="1">
    <citation type="submission" date="2020-08" db="EMBL/GenBank/DDBJ databases">
        <title>Novel species isolated from subtropical streams in China.</title>
        <authorList>
            <person name="Lu H."/>
        </authorList>
    </citation>
    <scope>NUCLEOTIDE SEQUENCE</scope>
    <source>
        <strain evidence="2">CY7W</strain>
    </source>
</reference>
<comment type="caution">
    <text evidence="2">The sequence shown here is derived from an EMBL/GenBank/DDBJ whole genome shotgun (WGS) entry which is preliminary data.</text>
</comment>
<accession>A0A923KYB3</accession>
<evidence type="ECO:0000313" key="2">
    <source>
        <dbReference type="EMBL" id="MBC3934265.1"/>
    </source>
</evidence>
<keyword evidence="3" id="KW-1185">Reference proteome</keyword>
<organism evidence="2 3">
    <name type="scientific">Undibacterium rugosum</name>
    <dbReference type="NCBI Taxonomy" id="2762291"/>
    <lineage>
        <taxon>Bacteria</taxon>
        <taxon>Pseudomonadati</taxon>
        <taxon>Pseudomonadota</taxon>
        <taxon>Betaproteobacteria</taxon>
        <taxon>Burkholderiales</taxon>
        <taxon>Oxalobacteraceae</taxon>
        <taxon>Undibacterium</taxon>
    </lineage>
</organism>
<dbReference type="InterPro" id="IPR011042">
    <property type="entry name" value="6-blade_b-propeller_TolB-like"/>
</dbReference>
<dbReference type="Proteomes" id="UP000612361">
    <property type="component" value="Unassembled WGS sequence"/>
</dbReference>
<dbReference type="InterPro" id="IPR013658">
    <property type="entry name" value="SGL"/>
</dbReference>
<dbReference type="SUPFAM" id="SSF63829">
    <property type="entry name" value="Calcium-dependent phosphotriesterase"/>
    <property type="match status" value="1"/>
</dbReference>
<dbReference type="GO" id="GO:0012505">
    <property type="term" value="C:endomembrane system"/>
    <property type="evidence" value="ECO:0007669"/>
    <property type="project" value="TreeGrafter"/>
</dbReference>
<dbReference type="AlphaFoldDB" id="A0A923KYB3"/>
<dbReference type="EMBL" id="JACOGG010000002">
    <property type="protein sequence ID" value="MBC3934265.1"/>
    <property type="molecule type" value="Genomic_DNA"/>
</dbReference>
<dbReference type="Gene3D" id="2.120.10.30">
    <property type="entry name" value="TolB, C-terminal domain"/>
    <property type="match status" value="1"/>
</dbReference>
<feature type="domain" description="SMP-30/Gluconolactonase/LRE-like region" evidence="1">
    <location>
        <begin position="80"/>
        <end position="284"/>
    </location>
</feature>
<evidence type="ECO:0000313" key="3">
    <source>
        <dbReference type="Proteomes" id="UP000612361"/>
    </source>
</evidence>
<dbReference type="PANTHER" id="PTHR10426:SF88">
    <property type="entry name" value="ADIPOCYTE PLASMA MEMBRANE-ASSOCIATED PROTEIN HEMOMUCIN-RELATED"/>
    <property type="match status" value="1"/>
</dbReference>
<dbReference type="Pfam" id="PF08450">
    <property type="entry name" value="SGL"/>
    <property type="match status" value="1"/>
</dbReference>
<proteinExistence type="predicted"/>
<dbReference type="RefSeq" id="WP_186879888.1">
    <property type="nucleotide sequence ID" value="NZ_JACOGG010000002.1"/>
</dbReference>
<gene>
    <name evidence="2" type="ORF">H8K47_02715</name>
</gene>
<protein>
    <submittedName>
        <fullName evidence="2">SMP-30/gluconolactonase/LRE family protein</fullName>
    </submittedName>
</protein>
<name>A0A923KYB3_9BURK</name>
<evidence type="ECO:0000259" key="1">
    <source>
        <dbReference type="Pfam" id="PF08450"/>
    </source>
</evidence>
<dbReference type="PANTHER" id="PTHR10426">
    <property type="entry name" value="STRICTOSIDINE SYNTHASE-RELATED"/>
    <property type="match status" value="1"/>
</dbReference>